<dbReference type="Gene3D" id="3.40.50.1000">
    <property type="entry name" value="HAD superfamily/HAD-like"/>
    <property type="match status" value="1"/>
</dbReference>
<dbReference type="SUPFAM" id="SSF56784">
    <property type="entry name" value="HAD-like"/>
    <property type="match status" value="1"/>
</dbReference>
<evidence type="ECO:0000256" key="2">
    <source>
        <dbReference type="ARBA" id="ARBA00022643"/>
    </source>
</evidence>
<dbReference type="Proteomes" id="UP001327560">
    <property type="component" value="Chromosome 8"/>
</dbReference>
<keyword evidence="2" id="KW-0288">FMN</keyword>
<evidence type="ECO:0000256" key="1">
    <source>
        <dbReference type="ARBA" id="ARBA00022630"/>
    </source>
</evidence>
<dbReference type="NCBIfam" id="TIGR01509">
    <property type="entry name" value="HAD-SF-IA-v3"/>
    <property type="match status" value="1"/>
</dbReference>
<dbReference type="PANTHER" id="PTHR18901:SF44">
    <property type="entry name" value="OS01G0757900 PROTEIN"/>
    <property type="match status" value="1"/>
</dbReference>
<dbReference type="InterPro" id="IPR036412">
    <property type="entry name" value="HAD-like_sf"/>
</dbReference>
<keyword evidence="6" id="KW-1185">Reference proteome</keyword>
<dbReference type="GO" id="GO:0000166">
    <property type="term" value="F:nucleotide binding"/>
    <property type="evidence" value="ECO:0007669"/>
    <property type="project" value="UniProtKB-KW"/>
</dbReference>
<dbReference type="AlphaFoldDB" id="A0AAQ3KYH7"/>
<dbReference type="FunFam" id="3.40.50.1000:FF:000119">
    <property type="entry name" value="Bifunctional riboflavin kinase/FMN phosphatase"/>
    <property type="match status" value="1"/>
</dbReference>
<dbReference type="NCBIfam" id="TIGR01549">
    <property type="entry name" value="HAD-SF-IA-v1"/>
    <property type="match status" value="1"/>
</dbReference>
<dbReference type="PANTHER" id="PTHR18901">
    <property type="entry name" value="2-DEOXYGLUCOSE-6-PHOSPHATE PHOSPHATASE 2"/>
    <property type="match status" value="1"/>
</dbReference>
<dbReference type="Pfam" id="PF00702">
    <property type="entry name" value="Hydrolase"/>
    <property type="match status" value="1"/>
</dbReference>
<reference evidence="5 6" key="1">
    <citation type="submission" date="2023-10" db="EMBL/GenBank/DDBJ databases">
        <title>Chromosome-scale genome assembly provides insights into flower coloration mechanisms of Canna indica.</title>
        <authorList>
            <person name="Li C."/>
        </authorList>
    </citation>
    <scope>NUCLEOTIDE SEQUENCE [LARGE SCALE GENOMIC DNA]</scope>
    <source>
        <tissue evidence="5">Flower</tissue>
    </source>
</reference>
<keyword evidence="4" id="KW-0547">Nucleotide-binding</keyword>
<proteinExistence type="predicted"/>
<name>A0AAQ3KYH7_9LILI</name>
<dbReference type="PRINTS" id="PR00413">
    <property type="entry name" value="HADHALOGNASE"/>
</dbReference>
<dbReference type="InterPro" id="IPR006439">
    <property type="entry name" value="HAD-SF_hydro_IA"/>
</dbReference>
<dbReference type="InterPro" id="IPR023465">
    <property type="entry name" value="Riboflavin_kinase_dom_sf"/>
</dbReference>
<dbReference type="SFLD" id="SFLDS00003">
    <property type="entry name" value="Haloacid_Dehalogenase"/>
    <property type="match status" value="1"/>
</dbReference>
<sequence length="458" mass="50874">MNATWEGAGSCAVEEVGDVDKTNREWNRAIPPPPHNSLLRLETTESIPIPTLSPLPLLLHLIPPSLPPLSSPNSRLPLHYRALPMDCERISAVILDLDGTLVDTERATEGILKEFLARYGKVLDAAKEEKRLGKMHKESAAAIVEDYGLPMSAEEYSEAIMPLYQERWPQARTLPGSNRLIRHLHKHGIPLALASNSIRKHIEIKISFHQGWKESFSFILGGDDVSHGKPSPDIYLEAAKRLGVETSNCLVIEDSLVGMRAAKAAGAKVVAVPSLQGQDEKYSVANCLLRSLLDFQPESWGLPAFEDWVQGSLPIEPLFVKSLGGELVCHDGLTQVKITADTGSYEYLPDQLRGVFFGWAKVEMRGIYKVIVCTGWDTSSGVAKRVILPCLLEEIDSRREEQLHLFLVGYVRKLQNEGNMWKAFKVYKEDVDIARAGLDLPVFSHHCYAPLVADTDTE</sequence>
<keyword evidence="1" id="KW-0285">Flavoprotein</keyword>
<dbReference type="GO" id="GO:0008531">
    <property type="term" value="F:riboflavin kinase activity"/>
    <property type="evidence" value="ECO:0007669"/>
    <property type="project" value="InterPro"/>
</dbReference>
<dbReference type="Gene3D" id="2.40.30.30">
    <property type="entry name" value="Riboflavin kinase-like"/>
    <property type="match status" value="1"/>
</dbReference>
<dbReference type="EMBL" id="CP136897">
    <property type="protein sequence ID" value="WOL17049.1"/>
    <property type="molecule type" value="Genomic_DNA"/>
</dbReference>
<dbReference type="InterPro" id="IPR023214">
    <property type="entry name" value="HAD_sf"/>
</dbReference>
<dbReference type="Gene3D" id="1.10.150.240">
    <property type="entry name" value="Putative phosphatase, domain 2"/>
    <property type="match status" value="1"/>
</dbReference>
<evidence type="ECO:0000256" key="3">
    <source>
        <dbReference type="ARBA" id="ARBA00022679"/>
    </source>
</evidence>
<keyword evidence="3" id="KW-0808">Transferase</keyword>
<dbReference type="GO" id="GO:0006114">
    <property type="term" value="P:glycerol biosynthetic process"/>
    <property type="evidence" value="ECO:0007669"/>
    <property type="project" value="TreeGrafter"/>
</dbReference>
<dbReference type="GO" id="GO:0043136">
    <property type="term" value="F:sn-glycerol 3-phosphatase activity"/>
    <property type="evidence" value="ECO:0007669"/>
    <property type="project" value="TreeGrafter"/>
</dbReference>
<keyword evidence="5" id="KW-0418">Kinase</keyword>
<evidence type="ECO:0000313" key="5">
    <source>
        <dbReference type="EMBL" id="WOL17049.1"/>
    </source>
</evidence>
<dbReference type="SFLD" id="SFLDG01135">
    <property type="entry name" value="C1.5.6:_HAD__Beta-PGM__Phospha"/>
    <property type="match status" value="1"/>
</dbReference>
<protein>
    <submittedName>
        <fullName evidence="5">Bifunctional riboflavin kinase/FMN phosphatase-like</fullName>
    </submittedName>
</protein>
<evidence type="ECO:0000313" key="6">
    <source>
        <dbReference type="Proteomes" id="UP001327560"/>
    </source>
</evidence>
<gene>
    <name evidence="5" type="ORF">Cni_G25838</name>
</gene>
<dbReference type="GO" id="GO:0009231">
    <property type="term" value="P:riboflavin biosynthetic process"/>
    <property type="evidence" value="ECO:0007669"/>
    <property type="project" value="InterPro"/>
</dbReference>
<accession>A0AAQ3KYH7</accession>
<dbReference type="FunFam" id="1.10.150.240:FF:000001">
    <property type="entry name" value="Haloacid dehalogenase-like hydrolase domain"/>
    <property type="match status" value="1"/>
</dbReference>
<dbReference type="SFLD" id="SFLDG01129">
    <property type="entry name" value="C1.5:_HAD__Beta-PGM__Phosphata"/>
    <property type="match status" value="1"/>
</dbReference>
<evidence type="ECO:0000256" key="4">
    <source>
        <dbReference type="ARBA" id="ARBA00022741"/>
    </source>
</evidence>
<dbReference type="InterPro" id="IPR023198">
    <property type="entry name" value="PGP-like_dom2"/>
</dbReference>
<organism evidence="5 6">
    <name type="scientific">Canna indica</name>
    <name type="common">Indian-shot</name>
    <dbReference type="NCBI Taxonomy" id="4628"/>
    <lineage>
        <taxon>Eukaryota</taxon>
        <taxon>Viridiplantae</taxon>
        <taxon>Streptophyta</taxon>
        <taxon>Embryophyta</taxon>
        <taxon>Tracheophyta</taxon>
        <taxon>Spermatophyta</taxon>
        <taxon>Magnoliopsida</taxon>
        <taxon>Liliopsida</taxon>
        <taxon>Zingiberales</taxon>
        <taxon>Cannaceae</taxon>
        <taxon>Canna</taxon>
    </lineage>
</organism>